<dbReference type="GO" id="GO:0051301">
    <property type="term" value="P:cell division"/>
    <property type="evidence" value="ECO:0007669"/>
    <property type="project" value="UniProtKB-KW"/>
</dbReference>
<evidence type="ECO:0000313" key="3">
    <source>
        <dbReference type="Proteomes" id="UP000278804"/>
    </source>
</evidence>
<feature type="coiled-coil region" evidence="1">
    <location>
        <begin position="23"/>
        <end position="64"/>
    </location>
</feature>
<dbReference type="Pfam" id="PF05103">
    <property type="entry name" value="DivIVA"/>
    <property type="match status" value="1"/>
</dbReference>
<sequence length="160" mass="18655">MSHKPKFRVMRQGYDRFEVDQMIANLEHDKTILTKQIELYQKQVESLQEQRDIIKKRYQQLVSESGVREKAAEEMSRLALREANSIIDTAYMNADMIVREAMSTSRQVLVEIARISNESNELRDELKEKLMELEVAIDDLTLPDAPNSKLIGEDQDTLKR</sequence>
<keyword evidence="1" id="KW-0175">Coiled coil</keyword>
<proteinExistence type="predicted"/>
<evidence type="ECO:0000313" key="2">
    <source>
        <dbReference type="EMBL" id="AZK44156.1"/>
    </source>
</evidence>
<organism evidence="2 3">
    <name type="scientific">Erysipelothrix piscisicarius</name>
    <dbReference type="NCBI Taxonomy" id="2485784"/>
    <lineage>
        <taxon>Bacteria</taxon>
        <taxon>Bacillati</taxon>
        <taxon>Bacillota</taxon>
        <taxon>Erysipelotrichia</taxon>
        <taxon>Erysipelotrichales</taxon>
        <taxon>Erysipelotrichaceae</taxon>
        <taxon>Erysipelothrix</taxon>
    </lineage>
</organism>
<keyword evidence="2" id="KW-0132">Cell division</keyword>
<feature type="coiled-coil region" evidence="1">
    <location>
        <begin position="112"/>
        <end position="139"/>
    </location>
</feature>
<keyword evidence="2" id="KW-0131">Cell cycle</keyword>
<name>A0A3Q8S7N3_9FIRM</name>
<dbReference type="InterPro" id="IPR007793">
    <property type="entry name" value="DivIVA_fam"/>
</dbReference>
<reference evidence="2 3" key="1">
    <citation type="journal article" date="2020" name="Int. J. Syst. Evol. Microbiol.">
        <title>Description of Erysipelothrix piscisicarius sp. nov., an emergent fish pathogen, and assessment of virulence using a tiger barb (Puntigrus tetrazona) infection model.</title>
        <authorList>
            <person name="Pomaranski E.K."/>
            <person name="Griffin M.J."/>
            <person name="Camus A.C."/>
            <person name="Armwood A.R."/>
            <person name="Shelley J."/>
            <person name="Waldbieser G.C."/>
            <person name="LaFrentz B.R."/>
            <person name="Garcia J.C."/>
            <person name="Yanong R."/>
            <person name="Soto E."/>
        </authorList>
    </citation>
    <scope>NUCLEOTIDE SEQUENCE [LARGE SCALE GENOMIC DNA]</scope>
    <source>
        <strain evidence="2 3">15TAL0474</strain>
    </source>
</reference>
<keyword evidence="3" id="KW-1185">Reference proteome</keyword>
<dbReference type="AlphaFoldDB" id="A0A3Q8S7N3"/>
<dbReference type="RefSeq" id="WP_125164337.1">
    <property type="nucleotide sequence ID" value="NZ_CP034234.1"/>
</dbReference>
<dbReference type="Proteomes" id="UP000278804">
    <property type="component" value="Chromosome"/>
</dbReference>
<accession>A0A3Q8S7N3</accession>
<gene>
    <name evidence="2" type="ORF">EEI45_04805</name>
</gene>
<evidence type="ECO:0000256" key="1">
    <source>
        <dbReference type="SAM" id="Coils"/>
    </source>
</evidence>
<dbReference type="KEGG" id="eri:EEI45_04805"/>
<dbReference type="EMBL" id="CP034234">
    <property type="protein sequence ID" value="AZK44156.1"/>
    <property type="molecule type" value="Genomic_DNA"/>
</dbReference>
<protein>
    <submittedName>
        <fullName evidence="2">Cell division protein DivIVA</fullName>
    </submittedName>
</protein>